<dbReference type="AlphaFoldDB" id="A0AAE6JKY9"/>
<keyword evidence="5" id="KW-1185">Reference proteome</keyword>
<dbReference type="Proteomes" id="UP000663940">
    <property type="component" value="Chromosome"/>
</dbReference>
<gene>
    <name evidence="2" type="ORF">DIU31_028545</name>
    <name evidence="3" type="ORF">J3L21_32460</name>
</gene>
<evidence type="ECO:0000313" key="2">
    <source>
        <dbReference type="EMBL" id="QEM07258.1"/>
    </source>
</evidence>
<feature type="chain" id="PRO_5042282946" evidence="1">
    <location>
        <begin position="29"/>
        <end position="257"/>
    </location>
</feature>
<name>A0AAE6JKY9_9SPHI</name>
<dbReference type="EMBL" id="CP043451">
    <property type="protein sequence ID" value="QEM07258.1"/>
    <property type="molecule type" value="Genomic_DNA"/>
</dbReference>
<dbReference type="Proteomes" id="UP000250557">
    <property type="component" value="Chromosome"/>
</dbReference>
<dbReference type="RefSeq" id="WP_112653035.1">
    <property type="nucleotide sequence ID" value="NZ_CP043451.1"/>
</dbReference>
<organism evidence="2 4">
    <name type="scientific">Mucilaginibacter rubeus</name>
    <dbReference type="NCBI Taxonomy" id="2027860"/>
    <lineage>
        <taxon>Bacteria</taxon>
        <taxon>Pseudomonadati</taxon>
        <taxon>Bacteroidota</taxon>
        <taxon>Sphingobacteriia</taxon>
        <taxon>Sphingobacteriales</taxon>
        <taxon>Sphingobacteriaceae</taxon>
        <taxon>Mucilaginibacter</taxon>
    </lineage>
</organism>
<proteinExistence type="predicted"/>
<protein>
    <submittedName>
        <fullName evidence="2">Uncharacterized protein</fullName>
    </submittedName>
</protein>
<evidence type="ECO:0000313" key="5">
    <source>
        <dbReference type="Proteomes" id="UP000663940"/>
    </source>
</evidence>
<evidence type="ECO:0000256" key="1">
    <source>
        <dbReference type="SAM" id="SignalP"/>
    </source>
</evidence>
<feature type="signal peptide" evidence="1">
    <location>
        <begin position="1"/>
        <end position="28"/>
    </location>
</feature>
<reference evidence="3 5" key="2">
    <citation type="submission" date="2021-03" db="EMBL/GenBank/DDBJ databases">
        <title>Mucilaginibacter strains isolated from gold and copper mining confer multi heavy-metal resistance.</title>
        <authorList>
            <person name="Li Y."/>
        </authorList>
    </citation>
    <scope>NUCLEOTIDE SEQUENCE [LARGE SCALE GENOMIC DNA]</scope>
    <source>
        <strain evidence="3 5">P2-4</strain>
    </source>
</reference>
<dbReference type="EMBL" id="CP071880">
    <property type="protein sequence ID" value="QTE50189.1"/>
    <property type="molecule type" value="Genomic_DNA"/>
</dbReference>
<keyword evidence="1" id="KW-0732">Signal</keyword>
<evidence type="ECO:0000313" key="3">
    <source>
        <dbReference type="EMBL" id="QTE50189.1"/>
    </source>
</evidence>
<reference evidence="2 4" key="1">
    <citation type="submission" date="2019-08" db="EMBL/GenBank/DDBJ databases">
        <title>Comparative genome analysis confer to the adaptation heavy metal polluted environment.</title>
        <authorList>
            <person name="Li Y."/>
        </authorList>
    </citation>
    <scope>NUCLEOTIDE SEQUENCE [LARGE SCALE GENOMIC DNA]</scope>
    <source>
        <strain evidence="2 4">P2</strain>
    </source>
</reference>
<evidence type="ECO:0000313" key="4">
    <source>
        <dbReference type="Proteomes" id="UP000250557"/>
    </source>
</evidence>
<sequence length="257" mass="29037">MTLFLKRQGYRTVLFLMFAALSMQPVYAQNSAKKRKIFIFPIESRRDTFDTMEDAGKRWFDLNKKTAKGDETQYKYLRAKPTPSGSSVIIIVQRTWINRAGIGGALQPKKETDDPEEVWTSIDIDSVDNRGAGRTLERKNKSEADNFEGGAMGVAMSLDSNNKLVPVLRYDNKNPKGRRFIKFDGIEGNTLIDRKLNVTTHKKSIDQVQRADEALKQNTNYNVRYEVPANRVNAMKKLLIKAGVAGNPHITVVAVKP</sequence>
<accession>A0AAE6JKY9</accession>